<evidence type="ECO:0000256" key="3">
    <source>
        <dbReference type="ARBA" id="ARBA00022670"/>
    </source>
</evidence>
<accession>A0AAQ4E0W5</accession>
<protein>
    <recommendedName>
        <fullName evidence="14">M13 family peptidase</fullName>
    </recommendedName>
</protein>
<feature type="domain" description="Peptidase M13 C-terminal" evidence="10">
    <location>
        <begin position="650"/>
        <end position="786"/>
    </location>
</feature>
<sequence length="792" mass="89153">MSDNSPAADEPQCQSPVSEEEFSSPGKSESESETSSPQSEESVAAETAANTAPSAPEDIRVRKRLCNWVAVCWEAAIFLLAFLLGSVVITTFVWVATPDAPSLLLALWSPVRPSRASQAPTTTARVDNSDAIDADVPWGPCASATCLEQSRLLLRQLNATLDPCDDFYEHVCSNWVHAHPLQPGQLGVSVDDLMLEVYTNTLVTAIQDDRGGFANLRRFFNECLAPEERLYYELMSLFQKSLGLSGWNTTTGSKMAAAQLSQVLGNLQRDLAIDIVFRLTKVESASGNGTLLVIQQPNTVLVRSKQSAQDEQFLRQYFEPLLAYFRRSFKTDVFVLEKRLASFFRRRDDDNIDRCPTLQVSQLPVMQRIEWLPLLRAAFGDETISKSTTVILGAPEYVFGLAVEDALPSSKELIHYMLFRLSLLLLPLSSNSRVRDSFGSVGYATFPEVHRPLRQSKACLRILNRFEPNIPLFLSRGFSESVLGGQQFIHWLLSRLREVFRDHVLKVQVFSNALRGRLITGLDAIVWEPLFPAMLLNGSVRVQYAQEAYQNASPSASATVHQWLTNSSRRRLSWLWRGGFLSSEPTLVYPYRTLEIPPATFSLNVYNDTTTGALQIARIAPRIYGRLFDVLHSWTLAYDQGRRHQRKFVRSFASARSCLAHDYDRMAWQRKVPRPGNGSWPVQDLWDGLALPLAYEAFQFYLRKTDTSLRISTSKGDLLDAPRLFFVYYAASLCENITPGLVRWNAANEIKSPAWFRVNGPLRNTPQFAEAFRCRSKAFMNPPRKCLLSSLG</sequence>
<dbReference type="Gene3D" id="1.10.1380.10">
    <property type="entry name" value="Neutral endopeptidase , domain2"/>
    <property type="match status" value="1"/>
</dbReference>
<dbReference type="Gene3D" id="3.40.390.10">
    <property type="entry name" value="Collagenase (Catalytic Domain)"/>
    <property type="match status" value="1"/>
</dbReference>
<keyword evidence="6" id="KW-0862">Zinc</keyword>
<keyword evidence="3" id="KW-0645">Protease</keyword>
<evidence type="ECO:0000259" key="10">
    <source>
        <dbReference type="Pfam" id="PF01431"/>
    </source>
</evidence>
<keyword evidence="13" id="KW-1185">Reference proteome</keyword>
<dbReference type="InterPro" id="IPR042089">
    <property type="entry name" value="Peptidase_M13_dom_2"/>
</dbReference>
<evidence type="ECO:0000256" key="5">
    <source>
        <dbReference type="ARBA" id="ARBA00022801"/>
    </source>
</evidence>
<dbReference type="PANTHER" id="PTHR11733">
    <property type="entry name" value="ZINC METALLOPROTEASE FAMILY M13 NEPRILYSIN-RELATED"/>
    <property type="match status" value="1"/>
</dbReference>
<evidence type="ECO:0000256" key="9">
    <source>
        <dbReference type="SAM" id="Phobius"/>
    </source>
</evidence>
<dbReference type="Pfam" id="PF01431">
    <property type="entry name" value="Peptidase_M13"/>
    <property type="match status" value="1"/>
</dbReference>
<comment type="similarity">
    <text evidence="2">Belongs to the peptidase M13 family.</text>
</comment>
<keyword evidence="4" id="KW-0479">Metal-binding</keyword>
<keyword evidence="9" id="KW-0812">Transmembrane</keyword>
<organism evidence="12 13">
    <name type="scientific">Amblyomma americanum</name>
    <name type="common">Lone star tick</name>
    <dbReference type="NCBI Taxonomy" id="6943"/>
    <lineage>
        <taxon>Eukaryota</taxon>
        <taxon>Metazoa</taxon>
        <taxon>Ecdysozoa</taxon>
        <taxon>Arthropoda</taxon>
        <taxon>Chelicerata</taxon>
        <taxon>Arachnida</taxon>
        <taxon>Acari</taxon>
        <taxon>Parasitiformes</taxon>
        <taxon>Ixodida</taxon>
        <taxon>Ixodoidea</taxon>
        <taxon>Ixodidae</taxon>
        <taxon>Amblyomminae</taxon>
        <taxon>Amblyomma</taxon>
    </lineage>
</organism>
<evidence type="ECO:0000256" key="8">
    <source>
        <dbReference type="SAM" id="MobiDB-lite"/>
    </source>
</evidence>
<gene>
    <name evidence="12" type="ORF">V5799_015178</name>
</gene>
<keyword evidence="9" id="KW-0472">Membrane</keyword>
<evidence type="ECO:0000256" key="7">
    <source>
        <dbReference type="ARBA" id="ARBA00023049"/>
    </source>
</evidence>
<evidence type="ECO:0000256" key="1">
    <source>
        <dbReference type="ARBA" id="ARBA00001947"/>
    </source>
</evidence>
<dbReference type="GO" id="GO:0005886">
    <property type="term" value="C:plasma membrane"/>
    <property type="evidence" value="ECO:0007669"/>
    <property type="project" value="TreeGrafter"/>
</dbReference>
<dbReference type="AlphaFoldDB" id="A0AAQ4E0W5"/>
<evidence type="ECO:0000256" key="4">
    <source>
        <dbReference type="ARBA" id="ARBA00022723"/>
    </source>
</evidence>
<evidence type="ECO:0000259" key="11">
    <source>
        <dbReference type="Pfam" id="PF05649"/>
    </source>
</evidence>
<feature type="domain" description="Peptidase M13 N-terminal" evidence="11">
    <location>
        <begin position="163"/>
        <end position="525"/>
    </location>
</feature>
<proteinExistence type="inferred from homology"/>
<keyword evidence="9" id="KW-1133">Transmembrane helix</keyword>
<dbReference type="InterPro" id="IPR018497">
    <property type="entry name" value="Peptidase_M13_C"/>
</dbReference>
<dbReference type="Pfam" id="PF05649">
    <property type="entry name" value="Peptidase_M13_N"/>
    <property type="match status" value="1"/>
</dbReference>
<evidence type="ECO:0008006" key="14">
    <source>
        <dbReference type="Google" id="ProtNLM"/>
    </source>
</evidence>
<reference evidence="12 13" key="1">
    <citation type="journal article" date="2023" name="Arcadia Sci">
        <title>De novo assembly of a long-read Amblyomma americanum tick genome.</title>
        <authorList>
            <person name="Chou S."/>
            <person name="Poskanzer K.E."/>
            <person name="Rollins M."/>
            <person name="Thuy-Boun P.S."/>
        </authorList>
    </citation>
    <scope>NUCLEOTIDE SEQUENCE [LARGE SCALE GENOMIC DNA]</scope>
    <source>
        <strain evidence="12">F_SG_1</strain>
        <tissue evidence="12">Salivary glands</tissue>
    </source>
</reference>
<dbReference type="InterPro" id="IPR008753">
    <property type="entry name" value="Peptidase_M13_N"/>
</dbReference>
<keyword evidence="7" id="KW-0482">Metalloprotease</keyword>
<dbReference type="GO" id="GO:0004222">
    <property type="term" value="F:metalloendopeptidase activity"/>
    <property type="evidence" value="ECO:0007669"/>
    <property type="project" value="InterPro"/>
</dbReference>
<name>A0AAQ4E0W5_AMBAM</name>
<dbReference type="Proteomes" id="UP001321473">
    <property type="component" value="Unassembled WGS sequence"/>
</dbReference>
<dbReference type="InterPro" id="IPR024079">
    <property type="entry name" value="MetalloPept_cat_dom_sf"/>
</dbReference>
<dbReference type="InterPro" id="IPR000718">
    <property type="entry name" value="Peptidase_M13"/>
</dbReference>
<dbReference type="GO" id="GO:0016485">
    <property type="term" value="P:protein processing"/>
    <property type="evidence" value="ECO:0007669"/>
    <property type="project" value="TreeGrafter"/>
</dbReference>
<dbReference type="GO" id="GO:0046872">
    <property type="term" value="F:metal ion binding"/>
    <property type="evidence" value="ECO:0007669"/>
    <property type="project" value="UniProtKB-KW"/>
</dbReference>
<evidence type="ECO:0000313" key="12">
    <source>
        <dbReference type="EMBL" id="KAK8768355.1"/>
    </source>
</evidence>
<comment type="cofactor">
    <cofactor evidence="1">
        <name>Zn(2+)</name>
        <dbReference type="ChEBI" id="CHEBI:29105"/>
    </cofactor>
</comment>
<dbReference type="PANTHER" id="PTHR11733:SF241">
    <property type="entry name" value="GH26575P-RELATED"/>
    <property type="match status" value="1"/>
</dbReference>
<dbReference type="SUPFAM" id="SSF55486">
    <property type="entry name" value="Metalloproteases ('zincins'), catalytic domain"/>
    <property type="match status" value="1"/>
</dbReference>
<evidence type="ECO:0000256" key="6">
    <source>
        <dbReference type="ARBA" id="ARBA00022833"/>
    </source>
</evidence>
<dbReference type="EMBL" id="JARKHS020024108">
    <property type="protein sequence ID" value="KAK8768355.1"/>
    <property type="molecule type" value="Genomic_DNA"/>
</dbReference>
<evidence type="ECO:0000313" key="13">
    <source>
        <dbReference type="Proteomes" id="UP001321473"/>
    </source>
</evidence>
<evidence type="ECO:0000256" key="2">
    <source>
        <dbReference type="ARBA" id="ARBA00007357"/>
    </source>
</evidence>
<feature type="region of interest" description="Disordered" evidence="8">
    <location>
        <begin position="1"/>
        <end position="54"/>
    </location>
</feature>
<feature type="transmembrane region" description="Helical" evidence="9">
    <location>
        <begin position="68"/>
        <end position="95"/>
    </location>
</feature>
<feature type="compositionally biased region" description="Low complexity" evidence="8">
    <location>
        <begin position="23"/>
        <end position="54"/>
    </location>
</feature>
<keyword evidence="5" id="KW-0378">Hydrolase</keyword>
<dbReference type="PROSITE" id="PS51885">
    <property type="entry name" value="NEPRILYSIN"/>
    <property type="match status" value="1"/>
</dbReference>
<comment type="caution">
    <text evidence="12">The sequence shown here is derived from an EMBL/GenBank/DDBJ whole genome shotgun (WGS) entry which is preliminary data.</text>
</comment>